<accession>A0A8S5LX32</accession>
<protein>
    <submittedName>
        <fullName evidence="1">Uncharacterized protein</fullName>
    </submittedName>
</protein>
<proteinExistence type="predicted"/>
<dbReference type="EMBL" id="BK014761">
    <property type="protein sequence ID" value="DAD74524.1"/>
    <property type="molecule type" value="Genomic_DNA"/>
</dbReference>
<name>A0A8S5LX32_9CAUD</name>
<evidence type="ECO:0000313" key="1">
    <source>
        <dbReference type="EMBL" id="DAD74524.1"/>
    </source>
</evidence>
<sequence length="80" mass="9312">MQAARLTTLDNPYDPFDSFYQWYEWDEAHGYHTTSYLGRVAWTSDELSEADEVLATNQAIDEIIELDLTGNYKKVESRES</sequence>
<organism evidence="1">
    <name type="scientific">Siphoviridae sp. ctPL34</name>
    <dbReference type="NCBI Taxonomy" id="2826322"/>
    <lineage>
        <taxon>Viruses</taxon>
        <taxon>Duplodnaviria</taxon>
        <taxon>Heunggongvirae</taxon>
        <taxon>Uroviricota</taxon>
        <taxon>Caudoviricetes</taxon>
    </lineage>
</organism>
<reference evidence="1" key="1">
    <citation type="journal article" date="2021" name="Proc. Natl. Acad. Sci. U.S.A.">
        <title>A Catalog of Tens of Thousands of Viruses from Human Metagenomes Reveals Hidden Associations with Chronic Diseases.</title>
        <authorList>
            <person name="Tisza M.J."/>
            <person name="Buck C.B."/>
        </authorList>
    </citation>
    <scope>NUCLEOTIDE SEQUENCE</scope>
    <source>
        <strain evidence="1">CtPL34</strain>
    </source>
</reference>